<evidence type="ECO:0000313" key="1">
    <source>
        <dbReference type="EMBL" id="KAF1837526.1"/>
    </source>
</evidence>
<dbReference type="EMBL" id="ML975261">
    <property type="protein sequence ID" value="KAF1837526.1"/>
    <property type="molecule type" value="Genomic_DNA"/>
</dbReference>
<dbReference type="AlphaFoldDB" id="A0A6A5KR22"/>
<gene>
    <name evidence="1" type="ORF">BDW02DRAFT_586626</name>
</gene>
<evidence type="ECO:0000313" key="2">
    <source>
        <dbReference type="Proteomes" id="UP000800040"/>
    </source>
</evidence>
<sequence length="431" mass="48124">MDTRSPYRVGSPALSSRSLNTIRLQSVPQWQWTDVESIPLTWLITSDLSVDGQYTCWISAAAPLRRLLDASGHEIIPSESTDQRSCTTTCNPDLISNWESFIPTLLAEIEKRDWLAVDVVDREFGIEAPFKVPTVFVTTKDADNELWRHDIIPRLRTHLPVPFDIDIFHASTLSYGVSGEETRSERDPQDPDIPLHSTIADYSPVVHMGASMGLDNPRNTATASFSVPIIPSQVCKNGLVRIVAPSHSDHEAFANENLDELAAGYRHETPHYKLFTKRLETATADLVVLDNTDRVLGTVWATTGLQPPCLQTRKDDRSLELGLDWTLVKLAKDREIRYSSAFPLSSTSTGYPASQFTRIEKDGSYCAGEQGVVKIGRTTRVTHGRINCIRSIMNTSNIVPVDLRHRLGNKHGIVFAYGVLHENSDRDFMKG</sequence>
<keyword evidence="2" id="KW-1185">Reference proteome</keyword>
<accession>A0A6A5KR22</accession>
<name>A0A6A5KR22_9PLEO</name>
<reference evidence="1" key="1">
    <citation type="submission" date="2020-01" db="EMBL/GenBank/DDBJ databases">
        <authorList>
            <consortium name="DOE Joint Genome Institute"/>
            <person name="Haridas S."/>
            <person name="Albert R."/>
            <person name="Binder M."/>
            <person name="Bloem J."/>
            <person name="Labutti K."/>
            <person name="Salamov A."/>
            <person name="Andreopoulos B."/>
            <person name="Baker S.E."/>
            <person name="Barry K."/>
            <person name="Bills G."/>
            <person name="Bluhm B.H."/>
            <person name="Cannon C."/>
            <person name="Castanera R."/>
            <person name="Culley D.E."/>
            <person name="Daum C."/>
            <person name="Ezra D."/>
            <person name="Gonzalez J.B."/>
            <person name="Henrissat B."/>
            <person name="Kuo A."/>
            <person name="Liang C."/>
            <person name="Lipzen A."/>
            <person name="Lutzoni F."/>
            <person name="Magnuson J."/>
            <person name="Mondo S."/>
            <person name="Nolan M."/>
            <person name="Ohm R."/>
            <person name="Pangilinan J."/>
            <person name="Park H.-J."/>
            <person name="Ramirez L."/>
            <person name="Alfaro M."/>
            <person name="Sun H."/>
            <person name="Tritt A."/>
            <person name="Yoshinaga Y."/>
            <person name="Zwiers L.-H."/>
            <person name="Turgeon B.G."/>
            <person name="Goodwin S.B."/>
            <person name="Spatafora J.W."/>
            <person name="Crous P.W."/>
            <person name="Grigoriev I.V."/>
        </authorList>
    </citation>
    <scope>NUCLEOTIDE SEQUENCE</scope>
    <source>
        <strain evidence="1">P77</strain>
    </source>
</reference>
<dbReference type="Proteomes" id="UP000800040">
    <property type="component" value="Unassembled WGS sequence"/>
</dbReference>
<organism evidence="1 2">
    <name type="scientific">Decorospora gaudefroyi</name>
    <dbReference type="NCBI Taxonomy" id="184978"/>
    <lineage>
        <taxon>Eukaryota</taxon>
        <taxon>Fungi</taxon>
        <taxon>Dikarya</taxon>
        <taxon>Ascomycota</taxon>
        <taxon>Pezizomycotina</taxon>
        <taxon>Dothideomycetes</taxon>
        <taxon>Pleosporomycetidae</taxon>
        <taxon>Pleosporales</taxon>
        <taxon>Pleosporineae</taxon>
        <taxon>Pleosporaceae</taxon>
        <taxon>Decorospora</taxon>
    </lineage>
</organism>
<dbReference type="OrthoDB" id="3694900at2759"/>
<proteinExistence type="predicted"/>
<protein>
    <submittedName>
        <fullName evidence="1">Uncharacterized protein</fullName>
    </submittedName>
</protein>